<name>A0ABT4M9E6_9NOCA</name>
<evidence type="ECO:0000313" key="3">
    <source>
        <dbReference type="EMBL" id="MCZ4517581.1"/>
    </source>
</evidence>
<feature type="compositionally biased region" description="Low complexity" evidence="2">
    <location>
        <begin position="143"/>
        <end position="154"/>
    </location>
</feature>
<protein>
    <submittedName>
        <fullName evidence="3">DUF6319 family protein</fullName>
    </submittedName>
</protein>
<dbReference type="InterPro" id="IPR046282">
    <property type="entry name" value="DUF6319"/>
</dbReference>
<evidence type="ECO:0000313" key="4">
    <source>
        <dbReference type="Proteomes" id="UP001081071"/>
    </source>
</evidence>
<dbReference type="Proteomes" id="UP001081071">
    <property type="component" value="Unassembled WGS sequence"/>
</dbReference>
<dbReference type="Pfam" id="PF19844">
    <property type="entry name" value="DUF6319"/>
    <property type="match status" value="1"/>
</dbReference>
<feature type="coiled-coil region" evidence="1">
    <location>
        <begin position="222"/>
        <end position="249"/>
    </location>
</feature>
<organism evidence="3 4">
    <name type="scientific">Rhodococcus ruber</name>
    <dbReference type="NCBI Taxonomy" id="1830"/>
    <lineage>
        <taxon>Bacteria</taxon>
        <taxon>Bacillati</taxon>
        <taxon>Actinomycetota</taxon>
        <taxon>Actinomycetes</taxon>
        <taxon>Mycobacteriales</taxon>
        <taxon>Nocardiaceae</taxon>
        <taxon>Rhodococcus</taxon>
    </lineage>
</organism>
<dbReference type="EMBL" id="JAPWIJ010000001">
    <property type="protein sequence ID" value="MCZ4517581.1"/>
    <property type="molecule type" value="Genomic_DNA"/>
</dbReference>
<dbReference type="RefSeq" id="WP_269602186.1">
    <property type="nucleotide sequence ID" value="NZ_JAPWIJ010000001.1"/>
</dbReference>
<sequence>MPPRGRAVNDSLTPENLTALAAALAEGRRATVYLREPNPSLGLPEGTSAKVVSIDGTTVTISPKGVNDELPYEAEELRITRNAATPPPPAKRVPAKKVAPSVATDPVRTQAAPAQPRTTPVPPKAVVEQSRAVVEQSRAVVEQPKTTQPQQQAARRAKKAPGGVSVTIHAGADNDWSVTVTQGAKRPTKAQPVSPESVSKAVRELGDPIARDAVEAVISHAREEAARRVAELSRQLEEARTTLAALEQDV</sequence>
<gene>
    <name evidence="3" type="ORF">O4220_03570</name>
</gene>
<feature type="region of interest" description="Disordered" evidence="2">
    <location>
        <begin position="82"/>
        <end position="123"/>
    </location>
</feature>
<keyword evidence="4" id="KW-1185">Reference proteome</keyword>
<accession>A0ABT4M9E6</accession>
<evidence type="ECO:0000256" key="2">
    <source>
        <dbReference type="SAM" id="MobiDB-lite"/>
    </source>
</evidence>
<proteinExistence type="predicted"/>
<feature type="region of interest" description="Disordered" evidence="2">
    <location>
        <begin position="138"/>
        <end position="163"/>
    </location>
</feature>
<comment type="caution">
    <text evidence="3">The sequence shown here is derived from an EMBL/GenBank/DDBJ whole genome shotgun (WGS) entry which is preliminary data.</text>
</comment>
<reference evidence="3" key="1">
    <citation type="submission" date="2022-12" db="EMBL/GenBank/DDBJ databases">
        <authorList>
            <person name="Krivoruchko A.V."/>
            <person name="Elkin A."/>
        </authorList>
    </citation>
    <scope>NUCLEOTIDE SEQUENCE</scope>
    <source>
        <strain evidence="3">IEGM 1391</strain>
    </source>
</reference>
<evidence type="ECO:0000256" key="1">
    <source>
        <dbReference type="SAM" id="Coils"/>
    </source>
</evidence>
<keyword evidence="1" id="KW-0175">Coiled coil</keyword>